<gene>
    <name evidence="2" type="ORF">GCM10022261_18690</name>
</gene>
<feature type="transmembrane region" description="Helical" evidence="1">
    <location>
        <begin position="139"/>
        <end position="159"/>
    </location>
</feature>
<dbReference type="Proteomes" id="UP001501586">
    <property type="component" value="Unassembled WGS sequence"/>
</dbReference>
<reference evidence="3" key="1">
    <citation type="journal article" date="2019" name="Int. J. Syst. Evol. Microbiol.">
        <title>The Global Catalogue of Microorganisms (GCM) 10K type strain sequencing project: providing services to taxonomists for standard genome sequencing and annotation.</title>
        <authorList>
            <consortium name="The Broad Institute Genomics Platform"/>
            <consortium name="The Broad Institute Genome Sequencing Center for Infectious Disease"/>
            <person name="Wu L."/>
            <person name="Ma J."/>
        </authorList>
    </citation>
    <scope>NUCLEOTIDE SEQUENCE [LARGE SCALE GENOMIC DNA]</scope>
    <source>
        <strain evidence="3">JCM 17458</strain>
    </source>
</reference>
<keyword evidence="3" id="KW-1185">Reference proteome</keyword>
<organism evidence="2 3">
    <name type="scientific">Brevibacterium daeguense</name>
    <dbReference type="NCBI Taxonomy" id="909936"/>
    <lineage>
        <taxon>Bacteria</taxon>
        <taxon>Bacillati</taxon>
        <taxon>Actinomycetota</taxon>
        <taxon>Actinomycetes</taxon>
        <taxon>Micrococcales</taxon>
        <taxon>Brevibacteriaceae</taxon>
        <taxon>Brevibacterium</taxon>
    </lineage>
</organism>
<dbReference type="EMBL" id="BAABAZ010000006">
    <property type="protein sequence ID" value="GAA4284338.1"/>
    <property type="molecule type" value="Genomic_DNA"/>
</dbReference>
<accession>A0ABP8EK62</accession>
<comment type="caution">
    <text evidence="2">The sequence shown here is derived from an EMBL/GenBank/DDBJ whole genome shotgun (WGS) entry which is preliminary data.</text>
</comment>
<evidence type="ECO:0008006" key="4">
    <source>
        <dbReference type="Google" id="ProtNLM"/>
    </source>
</evidence>
<evidence type="ECO:0000313" key="3">
    <source>
        <dbReference type="Proteomes" id="UP001501586"/>
    </source>
</evidence>
<feature type="transmembrane region" description="Helical" evidence="1">
    <location>
        <begin position="105"/>
        <end position="127"/>
    </location>
</feature>
<keyword evidence="1" id="KW-0472">Membrane</keyword>
<name>A0ABP8EK62_9MICO</name>
<protein>
    <recommendedName>
        <fullName evidence="4">Sensor protein</fullName>
    </recommendedName>
</protein>
<feature type="transmembrane region" description="Helical" evidence="1">
    <location>
        <begin position="39"/>
        <end position="60"/>
    </location>
</feature>
<evidence type="ECO:0000313" key="2">
    <source>
        <dbReference type="EMBL" id="GAA4284338.1"/>
    </source>
</evidence>
<evidence type="ECO:0000256" key="1">
    <source>
        <dbReference type="SAM" id="Phobius"/>
    </source>
</evidence>
<keyword evidence="1" id="KW-1133">Transmembrane helix</keyword>
<keyword evidence="1" id="KW-0812">Transmembrane</keyword>
<dbReference type="RefSeq" id="WP_236865996.1">
    <property type="nucleotide sequence ID" value="NZ_BAABAZ010000006.1"/>
</dbReference>
<feature type="transmembrane region" description="Helical" evidence="1">
    <location>
        <begin position="12"/>
        <end position="33"/>
    </location>
</feature>
<proteinExistence type="predicted"/>
<sequence length="202" mass="21656">MSAQSMVREIEAGRLALHAVCALSVVAGFVLYGTGLLPAVLAIGGLIGLGSLTAAVVELIRSTRDRPAEEPFYPEVDALPQTSVAEFRRGAHRLYRTAQITTPSYIPALGIRGVIAFFGWIVMLALVEEIFKPGRLAAGLFWFLLVGAATALAFGSKVASNHRQHTRNAQVLALARRVEDKHRAGEIPLAPPDWDGPIPSPL</sequence>